<proteinExistence type="predicted"/>
<evidence type="ECO:0000313" key="2">
    <source>
        <dbReference type="Proteomes" id="UP001396334"/>
    </source>
</evidence>
<comment type="caution">
    <text evidence="1">The sequence shown here is derived from an EMBL/GenBank/DDBJ whole genome shotgun (WGS) entry which is preliminary data.</text>
</comment>
<name>A0ABR2SX54_9ROSI</name>
<gene>
    <name evidence="1" type="ORF">V6N11_026698</name>
</gene>
<dbReference type="EMBL" id="JBBPBN010000011">
    <property type="protein sequence ID" value="KAK9029586.1"/>
    <property type="molecule type" value="Genomic_DNA"/>
</dbReference>
<evidence type="ECO:0000313" key="1">
    <source>
        <dbReference type="EMBL" id="KAK9029586.1"/>
    </source>
</evidence>
<organism evidence="1 2">
    <name type="scientific">Hibiscus sabdariffa</name>
    <name type="common">roselle</name>
    <dbReference type="NCBI Taxonomy" id="183260"/>
    <lineage>
        <taxon>Eukaryota</taxon>
        <taxon>Viridiplantae</taxon>
        <taxon>Streptophyta</taxon>
        <taxon>Embryophyta</taxon>
        <taxon>Tracheophyta</taxon>
        <taxon>Spermatophyta</taxon>
        <taxon>Magnoliopsida</taxon>
        <taxon>eudicotyledons</taxon>
        <taxon>Gunneridae</taxon>
        <taxon>Pentapetalae</taxon>
        <taxon>rosids</taxon>
        <taxon>malvids</taxon>
        <taxon>Malvales</taxon>
        <taxon>Malvaceae</taxon>
        <taxon>Malvoideae</taxon>
        <taxon>Hibiscus</taxon>
    </lineage>
</organism>
<protein>
    <submittedName>
        <fullName evidence="1">Uncharacterized protein</fullName>
    </submittedName>
</protein>
<dbReference type="Proteomes" id="UP001396334">
    <property type="component" value="Unassembled WGS sequence"/>
</dbReference>
<sequence>MFFQKRGGHKEHVTVVTSSTVQQSPALRIVSRVPSKNAAPVANDECHLESSPVISVPVSNSNNGVATTGGCQVDHGLVASPEQVPEVSVEEEANSSLAVSSNSTTEVPNMASTIAQPSVSGVVAPEEACLFPLSTADSVAELSHSSEALNTHSMITRSGPAVFNRLVFMYQIC</sequence>
<keyword evidence="2" id="KW-1185">Reference proteome</keyword>
<accession>A0ABR2SX54</accession>
<reference evidence="1 2" key="1">
    <citation type="journal article" date="2024" name="G3 (Bethesda)">
        <title>Genome assembly of Hibiscus sabdariffa L. provides insights into metabolisms of medicinal natural products.</title>
        <authorList>
            <person name="Kim T."/>
        </authorList>
    </citation>
    <scope>NUCLEOTIDE SEQUENCE [LARGE SCALE GENOMIC DNA]</scope>
    <source>
        <strain evidence="1">TK-2024</strain>
        <tissue evidence="1">Old leaves</tissue>
    </source>
</reference>